<dbReference type="EMBL" id="JAHBFX010000009">
    <property type="protein sequence ID" value="MBZ6000245.1"/>
    <property type="molecule type" value="Genomic_DNA"/>
</dbReference>
<name>A0AB35G015_LEUGE</name>
<protein>
    <submittedName>
        <fullName evidence="2">Uncharacterized protein</fullName>
    </submittedName>
</protein>
<dbReference type="EMBL" id="JAHBFV010000017">
    <property type="protein sequence ID" value="MBZ6015990.1"/>
    <property type="molecule type" value="Genomic_DNA"/>
</dbReference>
<gene>
    <name evidence="2" type="ORF">KII88_05535</name>
    <name evidence="1" type="ORF">KIJ07_07500</name>
</gene>
<comment type="caution">
    <text evidence="2">The sequence shown here is derived from an EMBL/GenBank/DDBJ whole genome shotgun (WGS) entry which is preliminary data.</text>
</comment>
<dbReference type="AlphaFoldDB" id="A0AB35G015"/>
<sequence length="125" mass="15045">MMMVAHKEYERKRDQMRFAYKSLVVAALSSSKRNNTPITDRGWQEKVSDWLVYKIYNDALFGPRIKRRVQRLLLDHPEGLTERGHDWYFGYLVCAYTQVYFGIKTLLNYQSITQEIFQYCFQQEN</sequence>
<reference evidence="2 3" key="1">
    <citation type="submission" date="2021-05" db="EMBL/GenBank/DDBJ databases">
        <title>Pangenome of Leuconostoc gelidum warrants species status for Leuconostoc gelidum subsp. gasicomitatum.</title>
        <authorList>
            <person name="Johansson P."/>
            <person name="Sade E."/>
            <person name="Hultman J."/>
            <person name="Auvinen P."/>
            <person name="Bjorkroth J."/>
        </authorList>
    </citation>
    <scope>NUCLEOTIDE SEQUENCE</scope>
    <source>
        <strain evidence="1 3">AMKR21</strain>
        <strain evidence="2">C220d</strain>
    </source>
</reference>
<evidence type="ECO:0000313" key="3">
    <source>
        <dbReference type="Proteomes" id="UP000705994"/>
    </source>
</evidence>
<organism evidence="2 4">
    <name type="scientific">Leuconostoc gelidum subsp. gelidum</name>
    <dbReference type="NCBI Taxonomy" id="1607839"/>
    <lineage>
        <taxon>Bacteria</taxon>
        <taxon>Bacillati</taxon>
        <taxon>Bacillota</taxon>
        <taxon>Bacilli</taxon>
        <taxon>Lactobacillales</taxon>
        <taxon>Lactobacillaceae</taxon>
        <taxon>Leuconostoc</taxon>
        <taxon>Leuconostoc gelidum group</taxon>
    </lineage>
</organism>
<accession>A0AB35G015</accession>
<evidence type="ECO:0000313" key="4">
    <source>
        <dbReference type="Proteomes" id="UP000727071"/>
    </source>
</evidence>
<evidence type="ECO:0000313" key="2">
    <source>
        <dbReference type="EMBL" id="MBZ6015990.1"/>
    </source>
</evidence>
<dbReference type="Proteomes" id="UP000727071">
    <property type="component" value="Unassembled WGS sequence"/>
</dbReference>
<proteinExistence type="predicted"/>
<dbReference type="Proteomes" id="UP000705994">
    <property type="component" value="Unassembled WGS sequence"/>
</dbReference>
<keyword evidence="3" id="KW-1185">Reference proteome</keyword>
<dbReference type="RefSeq" id="WP_224145732.1">
    <property type="nucleotide sequence ID" value="NZ_JAHBFO010000028.1"/>
</dbReference>
<evidence type="ECO:0000313" key="1">
    <source>
        <dbReference type="EMBL" id="MBZ6000245.1"/>
    </source>
</evidence>